<feature type="binding site" evidence="5">
    <location>
        <begin position="195"/>
        <end position="198"/>
    </location>
    <ligand>
        <name>substrate</name>
    </ligand>
</feature>
<feature type="binding site" evidence="5">
    <location>
        <position position="152"/>
    </location>
    <ligand>
        <name>S-adenosyl-L-methionine</name>
        <dbReference type="ChEBI" id="CHEBI:59789"/>
    </ligand>
</feature>
<dbReference type="Gene3D" id="1.10.8.10">
    <property type="entry name" value="DNA helicase RuvA subunit, C-terminal domain"/>
    <property type="match status" value="1"/>
</dbReference>
<dbReference type="AlphaFoldDB" id="A0A9X1IDE1"/>
<dbReference type="InterPro" id="IPR019874">
    <property type="entry name" value="RF_methyltr_PrmC"/>
</dbReference>
<evidence type="ECO:0000259" key="7">
    <source>
        <dbReference type="Pfam" id="PF17827"/>
    </source>
</evidence>
<dbReference type="InterPro" id="IPR002052">
    <property type="entry name" value="DNA_methylase_N6_adenine_CS"/>
</dbReference>
<dbReference type="GO" id="GO:0003676">
    <property type="term" value="F:nucleic acid binding"/>
    <property type="evidence" value="ECO:0007669"/>
    <property type="project" value="InterPro"/>
</dbReference>
<evidence type="ECO:0000259" key="6">
    <source>
        <dbReference type="Pfam" id="PF05175"/>
    </source>
</evidence>
<dbReference type="NCBIfam" id="TIGR03534">
    <property type="entry name" value="RF_mod_PrmC"/>
    <property type="match status" value="1"/>
</dbReference>
<dbReference type="PANTHER" id="PTHR18895">
    <property type="entry name" value="HEMK METHYLTRANSFERASE"/>
    <property type="match status" value="1"/>
</dbReference>
<comment type="catalytic activity">
    <reaction evidence="4 5">
        <text>L-glutaminyl-[peptide chain release factor] + S-adenosyl-L-methionine = N(5)-methyl-L-glutaminyl-[peptide chain release factor] + S-adenosyl-L-homocysteine + H(+)</text>
        <dbReference type="Rhea" id="RHEA:42896"/>
        <dbReference type="Rhea" id="RHEA-COMP:10271"/>
        <dbReference type="Rhea" id="RHEA-COMP:10272"/>
        <dbReference type="ChEBI" id="CHEBI:15378"/>
        <dbReference type="ChEBI" id="CHEBI:30011"/>
        <dbReference type="ChEBI" id="CHEBI:57856"/>
        <dbReference type="ChEBI" id="CHEBI:59789"/>
        <dbReference type="ChEBI" id="CHEBI:61891"/>
        <dbReference type="EC" id="2.1.1.297"/>
    </reaction>
</comment>
<evidence type="ECO:0000313" key="8">
    <source>
        <dbReference type="EMBL" id="MCB4822664.1"/>
    </source>
</evidence>
<dbReference type="NCBIfam" id="TIGR00536">
    <property type="entry name" value="hemK_fam"/>
    <property type="match status" value="1"/>
</dbReference>
<dbReference type="InterPro" id="IPR029063">
    <property type="entry name" value="SAM-dependent_MTases_sf"/>
</dbReference>
<dbReference type="Pfam" id="PF17827">
    <property type="entry name" value="PrmC_N"/>
    <property type="match status" value="1"/>
</dbReference>
<evidence type="ECO:0000256" key="1">
    <source>
        <dbReference type="ARBA" id="ARBA00022603"/>
    </source>
</evidence>
<reference evidence="8" key="1">
    <citation type="submission" date="2021-10" db="EMBL/GenBank/DDBJ databases">
        <title>Roseicella aerolatum sp. nov., isolated from aerosols of e-waste dismantling site.</title>
        <authorList>
            <person name="Qin T."/>
        </authorList>
    </citation>
    <scope>NUCLEOTIDE SEQUENCE</scope>
    <source>
        <strain evidence="8">GB24</strain>
    </source>
</reference>
<feature type="binding site" evidence="5">
    <location>
        <position position="181"/>
    </location>
    <ligand>
        <name>S-adenosyl-L-methionine</name>
        <dbReference type="ChEBI" id="CHEBI:59789"/>
    </ligand>
</feature>
<keyword evidence="9" id="KW-1185">Reference proteome</keyword>
<dbReference type="EC" id="2.1.1.297" evidence="5"/>
<dbReference type="PANTHER" id="PTHR18895:SF74">
    <property type="entry name" value="MTRF1L RELEASE FACTOR GLUTAMINE METHYLTRANSFERASE"/>
    <property type="match status" value="1"/>
</dbReference>
<dbReference type="SUPFAM" id="SSF53335">
    <property type="entry name" value="S-adenosyl-L-methionine-dependent methyltransferases"/>
    <property type="match status" value="1"/>
</dbReference>
<protein>
    <recommendedName>
        <fullName evidence="5">Release factor glutamine methyltransferase</fullName>
        <shortName evidence="5">RF MTase</shortName>
        <ecNumber evidence="5">2.1.1.297</ecNumber>
    </recommendedName>
    <alternativeName>
        <fullName evidence="5">N5-glutamine methyltransferase PrmC</fullName>
    </alternativeName>
    <alternativeName>
        <fullName evidence="5">Protein-(glutamine-N5) MTase PrmC</fullName>
    </alternativeName>
    <alternativeName>
        <fullName evidence="5">Protein-glutamine N-methyltransferase PrmC</fullName>
    </alternativeName>
</protein>
<comment type="caution">
    <text evidence="8">The sequence shown here is derived from an EMBL/GenBank/DDBJ whole genome shotgun (WGS) entry which is preliminary data.</text>
</comment>
<evidence type="ECO:0000313" key="9">
    <source>
        <dbReference type="Proteomes" id="UP001139311"/>
    </source>
</evidence>
<dbReference type="Proteomes" id="UP001139311">
    <property type="component" value="Unassembled WGS sequence"/>
</dbReference>
<dbReference type="InterPro" id="IPR050320">
    <property type="entry name" value="N5-glutamine_MTase"/>
</dbReference>
<gene>
    <name evidence="5 8" type="primary">prmC</name>
    <name evidence="8" type="ORF">LHA35_13055</name>
</gene>
<comment type="similarity">
    <text evidence="5">Belongs to the protein N5-glutamine methyltransferase family. PrmC subfamily.</text>
</comment>
<feature type="domain" description="Methyltransferase small" evidence="6">
    <location>
        <begin position="119"/>
        <end position="201"/>
    </location>
</feature>
<keyword evidence="3 5" id="KW-0949">S-adenosyl-L-methionine</keyword>
<sequence length="289" mass="30057">MTACADPAGTVGFFLCRAGQHLRAAAIETPRLEARLLLAHAMACRQEDLLRDPRAPVAPEAAARFADLLRRRLDRAPIAHLLGEQEFWSLPFAVSPATLIPRPDSEALIEAAIGAFPDRRAVRRVLDLGTGTGCLLLAALTEFPGATGLGLDRVPAAAALARDNAARLGLGDRARFAVADWAAPIGGRFDLVLSNPPYIERATIPGLMPEVARHEPASALDGGADGLDAYRAIAAALPGLLAPGGRAVLELGQGQQAAVEAIAAAHGIHALGCRMDLGGVPRALVLAMA</sequence>
<feature type="domain" description="Release factor glutamine methyltransferase N-terminal" evidence="7">
    <location>
        <begin position="18"/>
        <end position="83"/>
    </location>
</feature>
<keyword evidence="2 5" id="KW-0808">Transferase</keyword>
<keyword evidence="1 5" id="KW-0489">Methyltransferase</keyword>
<dbReference type="RefSeq" id="WP_226608710.1">
    <property type="nucleotide sequence ID" value="NZ_JAJAQI010000017.1"/>
</dbReference>
<accession>A0A9X1IDE1</accession>
<dbReference type="GO" id="GO:0032259">
    <property type="term" value="P:methylation"/>
    <property type="evidence" value="ECO:0007669"/>
    <property type="project" value="UniProtKB-KW"/>
</dbReference>
<dbReference type="EMBL" id="JAJAQI010000017">
    <property type="protein sequence ID" value="MCB4822664.1"/>
    <property type="molecule type" value="Genomic_DNA"/>
</dbReference>
<dbReference type="HAMAP" id="MF_02126">
    <property type="entry name" value="RF_methyltr_PrmC"/>
    <property type="match status" value="1"/>
</dbReference>
<dbReference type="InterPro" id="IPR007848">
    <property type="entry name" value="Small_mtfrase_dom"/>
</dbReference>
<proteinExistence type="inferred from homology"/>
<comment type="function">
    <text evidence="5">Methylates the class 1 translation termination release factors RF1/PrfA and RF2/PrfB on the glutamine residue of the universally conserved GGQ motif.</text>
</comment>
<dbReference type="GO" id="GO:0102559">
    <property type="term" value="F:peptide chain release factor N(5)-glutamine methyltransferase activity"/>
    <property type="evidence" value="ECO:0007669"/>
    <property type="project" value="UniProtKB-EC"/>
</dbReference>
<dbReference type="Gene3D" id="3.40.50.150">
    <property type="entry name" value="Vaccinia Virus protein VP39"/>
    <property type="match status" value="1"/>
</dbReference>
<dbReference type="PROSITE" id="PS00092">
    <property type="entry name" value="N6_MTASE"/>
    <property type="match status" value="1"/>
</dbReference>
<dbReference type="InterPro" id="IPR040758">
    <property type="entry name" value="PrmC_N"/>
</dbReference>
<evidence type="ECO:0000256" key="4">
    <source>
        <dbReference type="ARBA" id="ARBA00048391"/>
    </source>
</evidence>
<evidence type="ECO:0000256" key="3">
    <source>
        <dbReference type="ARBA" id="ARBA00022691"/>
    </source>
</evidence>
<feature type="binding site" evidence="5">
    <location>
        <position position="195"/>
    </location>
    <ligand>
        <name>S-adenosyl-L-methionine</name>
        <dbReference type="ChEBI" id="CHEBI:59789"/>
    </ligand>
</feature>
<organism evidence="8 9">
    <name type="scientific">Roseicella aerolata</name>
    <dbReference type="NCBI Taxonomy" id="2883479"/>
    <lineage>
        <taxon>Bacteria</taxon>
        <taxon>Pseudomonadati</taxon>
        <taxon>Pseudomonadota</taxon>
        <taxon>Alphaproteobacteria</taxon>
        <taxon>Acetobacterales</taxon>
        <taxon>Roseomonadaceae</taxon>
        <taxon>Roseicella</taxon>
    </lineage>
</organism>
<evidence type="ECO:0000256" key="2">
    <source>
        <dbReference type="ARBA" id="ARBA00022679"/>
    </source>
</evidence>
<name>A0A9X1IDE1_9PROT</name>
<dbReference type="InterPro" id="IPR004556">
    <property type="entry name" value="HemK-like"/>
</dbReference>
<dbReference type="Pfam" id="PF05175">
    <property type="entry name" value="MTS"/>
    <property type="match status" value="1"/>
</dbReference>
<evidence type="ECO:0000256" key="5">
    <source>
        <dbReference type="HAMAP-Rule" id="MF_02126"/>
    </source>
</evidence>
<dbReference type="CDD" id="cd02440">
    <property type="entry name" value="AdoMet_MTases"/>
    <property type="match status" value="1"/>
</dbReference>
<feature type="binding site" evidence="5">
    <location>
        <begin position="129"/>
        <end position="133"/>
    </location>
    <ligand>
        <name>S-adenosyl-L-methionine</name>
        <dbReference type="ChEBI" id="CHEBI:59789"/>
    </ligand>
</feature>